<keyword evidence="1" id="KW-0808">Transferase</keyword>
<dbReference type="AlphaFoldDB" id="A0A0D6B6L4"/>
<sequence length="100" mass="10687">MVGMLRLPPHTGAVVEIEPAMFLPLVRNPEPLAPPNACHSLLVRLPRYGNRPIKGAEAASEGERMAGKAVFGLTLDEPILTEAARRVKGVSGKVRGPFPP</sequence>
<gene>
    <name evidence="1" type="ORF">NHU_03356</name>
</gene>
<protein>
    <submittedName>
        <fullName evidence="1">Carbohydrate kinase, FGGY family protein</fullName>
    </submittedName>
</protein>
<name>A0A0D6B6L4_RHOSU</name>
<dbReference type="KEGG" id="rsu:NHU_03356"/>
<organism evidence="1 2">
    <name type="scientific">Rhodovulum sulfidophilum</name>
    <name type="common">Rhodobacter sulfidophilus</name>
    <dbReference type="NCBI Taxonomy" id="35806"/>
    <lineage>
        <taxon>Bacteria</taxon>
        <taxon>Pseudomonadati</taxon>
        <taxon>Pseudomonadota</taxon>
        <taxon>Alphaproteobacteria</taxon>
        <taxon>Rhodobacterales</taxon>
        <taxon>Paracoccaceae</taxon>
        <taxon>Rhodovulum</taxon>
    </lineage>
</organism>
<evidence type="ECO:0000313" key="1">
    <source>
        <dbReference type="EMBL" id="BAQ70490.1"/>
    </source>
</evidence>
<keyword evidence="1" id="KW-0418">Kinase</keyword>
<dbReference type="Proteomes" id="UP000064912">
    <property type="component" value="Chromosome"/>
</dbReference>
<dbReference type="EMBL" id="AP014800">
    <property type="protein sequence ID" value="BAQ70490.1"/>
    <property type="molecule type" value="Genomic_DNA"/>
</dbReference>
<dbReference type="GO" id="GO:0016301">
    <property type="term" value="F:kinase activity"/>
    <property type="evidence" value="ECO:0007669"/>
    <property type="project" value="UniProtKB-KW"/>
</dbReference>
<reference evidence="1 2" key="1">
    <citation type="submission" date="2015-02" db="EMBL/GenBank/DDBJ databases">
        <title>Genome sequene of Rhodovulum sulfidophilum DSM 2351.</title>
        <authorList>
            <person name="Nagao N."/>
        </authorList>
    </citation>
    <scope>NUCLEOTIDE SEQUENCE [LARGE SCALE GENOMIC DNA]</scope>
    <source>
        <strain evidence="1 2">DSM 2351</strain>
    </source>
</reference>
<evidence type="ECO:0000313" key="2">
    <source>
        <dbReference type="Proteomes" id="UP000064912"/>
    </source>
</evidence>
<dbReference type="PATRIC" id="fig|35806.4.peg.3446"/>
<proteinExistence type="predicted"/>
<accession>A0A0D6B6L4</accession>